<evidence type="ECO:0000313" key="1">
    <source>
        <dbReference type="EMBL" id="KAF4441121.1"/>
    </source>
</evidence>
<name>A0A8H4NR20_9HYPO</name>
<dbReference type="EMBL" id="JAADJG010000630">
    <property type="protein sequence ID" value="KAF4441121.1"/>
    <property type="molecule type" value="Genomic_DNA"/>
</dbReference>
<dbReference type="OrthoDB" id="294378at2759"/>
<protein>
    <submittedName>
        <fullName evidence="1">Putative deoxyhypusine synthase</fullName>
    </submittedName>
</protein>
<comment type="caution">
    <text evidence="1">The sequence shown here is derived from an EMBL/GenBank/DDBJ whole genome shotgun (WGS) entry which is preliminary data.</text>
</comment>
<keyword evidence="2" id="KW-1185">Reference proteome</keyword>
<dbReference type="Proteomes" id="UP000605986">
    <property type="component" value="Unassembled WGS sequence"/>
</dbReference>
<proteinExistence type="predicted"/>
<reference evidence="1" key="1">
    <citation type="submission" date="2020-01" db="EMBL/GenBank/DDBJ databases">
        <title>Identification and distribution of gene clusters putatively required for synthesis of sphingolipid metabolism inhibitors in phylogenetically diverse species of the filamentous fungus Fusarium.</title>
        <authorList>
            <person name="Kim H.-S."/>
            <person name="Busman M."/>
            <person name="Brown D.W."/>
            <person name="Divon H."/>
            <person name="Uhlig S."/>
            <person name="Proctor R.H."/>
        </authorList>
    </citation>
    <scope>NUCLEOTIDE SEQUENCE</scope>
    <source>
        <strain evidence="1">NRRL 53441</strain>
    </source>
</reference>
<accession>A0A8H4NR20</accession>
<sequence length="81" mass="9173">MRGDDVSGKTITAFTQQFVLKIVSKALIGLSDWVVPILNKMLEEQEASKGTKDEINWTLSKVIYCLVDKEKAEGIIFDRLR</sequence>
<evidence type="ECO:0000313" key="2">
    <source>
        <dbReference type="Proteomes" id="UP000605986"/>
    </source>
</evidence>
<dbReference type="AlphaFoldDB" id="A0A8H4NR20"/>
<gene>
    <name evidence="1" type="ORF">F53441_12128</name>
</gene>
<organism evidence="1 2">
    <name type="scientific">Fusarium austroafricanum</name>
    <dbReference type="NCBI Taxonomy" id="2364996"/>
    <lineage>
        <taxon>Eukaryota</taxon>
        <taxon>Fungi</taxon>
        <taxon>Dikarya</taxon>
        <taxon>Ascomycota</taxon>
        <taxon>Pezizomycotina</taxon>
        <taxon>Sordariomycetes</taxon>
        <taxon>Hypocreomycetidae</taxon>
        <taxon>Hypocreales</taxon>
        <taxon>Nectriaceae</taxon>
        <taxon>Fusarium</taxon>
        <taxon>Fusarium concolor species complex</taxon>
    </lineage>
</organism>